<dbReference type="SUPFAM" id="SSF55729">
    <property type="entry name" value="Acyl-CoA N-acyltransferases (Nat)"/>
    <property type="match status" value="1"/>
</dbReference>
<name>A0A939QK86_9MICO</name>
<reference evidence="2" key="1">
    <citation type="submission" date="2021-03" db="EMBL/GenBank/DDBJ databases">
        <title>Microbacterium sp. nov., a novel actinobacterium isolated from cow dung.</title>
        <authorList>
            <person name="Zhang L."/>
        </authorList>
    </citation>
    <scope>NUCLEOTIDE SEQUENCE</scope>
    <source>
        <strain evidence="2">NEAU-LLB</strain>
    </source>
</reference>
<evidence type="ECO:0000313" key="2">
    <source>
        <dbReference type="EMBL" id="MBO3663222.1"/>
    </source>
</evidence>
<accession>A0A939QK86</accession>
<dbReference type="InterPro" id="IPR016181">
    <property type="entry name" value="Acyl_CoA_acyltransferase"/>
</dbReference>
<sequence length="254" mass="27191">MWSDDDVRDAAAEWTWIPDGSRVHDDELLIVQRPAWVGGHVAVEGVRSARPASELIDRAATVASEWADDALEWAVSDRDDPALDAALLARGATLMEQLDVLALPLDRALGLPAGAGARRVATRDDVLAVGRINTAVWANAEPDEARIAEVLREEQEGSGFRILAELDGEVVSTGGVTLAPGPRGTVARLWGAATLEHARGRGAYRAVLAERLRLAAEAGATLALVKGRIATSAPILTRAGFRRYGGERRYRLPL</sequence>
<feature type="domain" description="N-acetyltransferase" evidence="1">
    <location>
        <begin position="116"/>
        <end position="254"/>
    </location>
</feature>
<dbReference type="AlphaFoldDB" id="A0A939QK86"/>
<keyword evidence="3" id="KW-1185">Reference proteome</keyword>
<dbReference type="Gene3D" id="3.40.630.30">
    <property type="match status" value="1"/>
</dbReference>
<gene>
    <name evidence="2" type="ORF">J5V96_06825</name>
</gene>
<dbReference type="Proteomes" id="UP000680132">
    <property type="component" value="Unassembled WGS sequence"/>
</dbReference>
<dbReference type="EMBL" id="JAGFOA010000002">
    <property type="protein sequence ID" value="MBO3663222.1"/>
    <property type="molecule type" value="Genomic_DNA"/>
</dbReference>
<protein>
    <recommendedName>
        <fullName evidence="1">N-acetyltransferase domain-containing protein</fullName>
    </recommendedName>
</protein>
<proteinExistence type="predicted"/>
<dbReference type="InterPro" id="IPR000182">
    <property type="entry name" value="GNAT_dom"/>
</dbReference>
<organism evidence="2 3">
    <name type="scientific">Microbacterium stercoris</name>
    <dbReference type="NCBI Taxonomy" id="2820289"/>
    <lineage>
        <taxon>Bacteria</taxon>
        <taxon>Bacillati</taxon>
        <taxon>Actinomycetota</taxon>
        <taxon>Actinomycetes</taxon>
        <taxon>Micrococcales</taxon>
        <taxon>Microbacteriaceae</taxon>
        <taxon>Microbacterium</taxon>
    </lineage>
</organism>
<dbReference type="RefSeq" id="WP_208501998.1">
    <property type="nucleotide sequence ID" value="NZ_JAGFOA010000002.1"/>
</dbReference>
<evidence type="ECO:0000259" key="1">
    <source>
        <dbReference type="PROSITE" id="PS51186"/>
    </source>
</evidence>
<comment type="caution">
    <text evidence="2">The sequence shown here is derived from an EMBL/GenBank/DDBJ whole genome shotgun (WGS) entry which is preliminary data.</text>
</comment>
<evidence type="ECO:0000313" key="3">
    <source>
        <dbReference type="Proteomes" id="UP000680132"/>
    </source>
</evidence>
<dbReference type="GO" id="GO:0016747">
    <property type="term" value="F:acyltransferase activity, transferring groups other than amino-acyl groups"/>
    <property type="evidence" value="ECO:0007669"/>
    <property type="project" value="InterPro"/>
</dbReference>
<dbReference type="PROSITE" id="PS51186">
    <property type="entry name" value="GNAT"/>
    <property type="match status" value="1"/>
</dbReference>
<dbReference type="Pfam" id="PF00583">
    <property type="entry name" value="Acetyltransf_1"/>
    <property type="match status" value="1"/>
</dbReference>